<evidence type="ECO:0000259" key="1">
    <source>
        <dbReference type="PROSITE" id="PS51746"/>
    </source>
</evidence>
<reference evidence="2 3" key="1">
    <citation type="journal article" date="2014" name="Genome Biol. Evol.">
        <title>The secreted proteins of Achlya hypogyna and Thraustotheca clavata identify the ancestral oomycete secretome and reveal gene acquisitions by horizontal gene transfer.</title>
        <authorList>
            <person name="Misner I."/>
            <person name="Blouin N."/>
            <person name="Leonard G."/>
            <person name="Richards T.A."/>
            <person name="Lane C.E."/>
        </authorList>
    </citation>
    <scope>NUCLEOTIDE SEQUENCE [LARGE SCALE GENOMIC DNA]</scope>
    <source>
        <strain evidence="2 3">ATCC 48635</strain>
    </source>
</reference>
<dbReference type="OrthoDB" id="10264738at2759"/>
<dbReference type="PANTHER" id="PTHR47992">
    <property type="entry name" value="PROTEIN PHOSPHATASE"/>
    <property type="match status" value="1"/>
</dbReference>
<comment type="caution">
    <text evidence="2">The sequence shown here is derived from an EMBL/GenBank/DDBJ whole genome shotgun (WGS) entry which is preliminary data.</text>
</comment>
<dbReference type="PROSITE" id="PS51746">
    <property type="entry name" value="PPM_2"/>
    <property type="match status" value="1"/>
</dbReference>
<dbReference type="EMBL" id="JNBR01000159">
    <property type="protein sequence ID" value="OQR95986.1"/>
    <property type="molecule type" value="Genomic_DNA"/>
</dbReference>
<dbReference type="SMART" id="SM00332">
    <property type="entry name" value="PP2Cc"/>
    <property type="match status" value="1"/>
</dbReference>
<dbReference type="STRING" id="1202772.A0A1V9ZDC3"/>
<keyword evidence="3" id="KW-1185">Reference proteome</keyword>
<dbReference type="AlphaFoldDB" id="A0A1V9ZDC3"/>
<dbReference type="Proteomes" id="UP000243579">
    <property type="component" value="Unassembled WGS sequence"/>
</dbReference>
<dbReference type="InterPro" id="IPR015655">
    <property type="entry name" value="PP2C"/>
</dbReference>
<dbReference type="GO" id="GO:0004722">
    <property type="term" value="F:protein serine/threonine phosphatase activity"/>
    <property type="evidence" value="ECO:0007669"/>
    <property type="project" value="InterPro"/>
</dbReference>
<dbReference type="InterPro" id="IPR001932">
    <property type="entry name" value="PPM-type_phosphatase-like_dom"/>
</dbReference>
<gene>
    <name evidence="2" type="ORF">ACHHYP_17389</name>
</gene>
<sequence>MATATKIATPVVDVAGVTDPGNPTKENQDTFFTLRCLNHVALGVFDGHGKACGLLASETARNFFRERLSRPETYTALETAPERTLRGLFHECHLAIKEALRHRYEDARNNVQERKGSFLVIKPTLLQKSVLVQGGTTASIVVILHGRTILCANVGDSVTLLSSASAVVPDTSWKALESIARIHNATGPRCSPPADLVAEPARPPLLLMLTGDHSPESLNEFNMVAKARHIPHQPHVPELMFLYDGIVPGTTAAGKRMTLREKHQLLERRPVFVVQNRDIHRAAEGSYYKNIRQEWASLCCTPAKAKYHESLAFTRSLGDFYMHHYGLTHEPDIFQVDLDRLNHSGCTPAFNVIVASDGIWDSWKYGEAAAFVTEALTTGDAADAARRLLQRNKEVAHGIFGSQVDNMTAIVCSIRLKVDNQTE</sequence>
<organism evidence="2 3">
    <name type="scientific">Achlya hypogyna</name>
    <name type="common">Oomycete</name>
    <name type="synonym">Protoachlya hypogyna</name>
    <dbReference type="NCBI Taxonomy" id="1202772"/>
    <lineage>
        <taxon>Eukaryota</taxon>
        <taxon>Sar</taxon>
        <taxon>Stramenopiles</taxon>
        <taxon>Oomycota</taxon>
        <taxon>Saprolegniomycetes</taxon>
        <taxon>Saprolegniales</taxon>
        <taxon>Achlyaceae</taxon>
        <taxon>Achlya</taxon>
    </lineage>
</organism>
<proteinExistence type="predicted"/>
<protein>
    <recommendedName>
        <fullName evidence="1">PPM-type phosphatase domain-containing protein</fullName>
    </recommendedName>
</protein>
<dbReference type="CDD" id="cd00143">
    <property type="entry name" value="PP2Cc"/>
    <property type="match status" value="1"/>
</dbReference>
<dbReference type="Pfam" id="PF00481">
    <property type="entry name" value="PP2C"/>
    <property type="match status" value="2"/>
</dbReference>
<evidence type="ECO:0000313" key="2">
    <source>
        <dbReference type="EMBL" id="OQR95986.1"/>
    </source>
</evidence>
<accession>A0A1V9ZDC3</accession>
<feature type="domain" description="PPM-type phosphatase" evidence="1">
    <location>
        <begin position="13"/>
        <end position="414"/>
    </location>
</feature>
<dbReference type="InterPro" id="IPR036457">
    <property type="entry name" value="PPM-type-like_dom_sf"/>
</dbReference>
<dbReference type="SUPFAM" id="SSF81606">
    <property type="entry name" value="PP2C-like"/>
    <property type="match status" value="1"/>
</dbReference>
<name>A0A1V9ZDC3_ACHHY</name>
<evidence type="ECO:0000313" key="3">
    <source>
        <dbReference type="Proteomes" id="UP000243579"/>
    </source>
</evidence>
<dbReference type="Gene3D" id="3.60.40.10">
    <property type="entry name" value="PPM-type phosphatase domain"/>
    <property type="match status" value="1"/>
</dbReference>